<dbReference type="Gene3D" id="1.10.60.10">
    <property type="entry name" value="Iron dependent repressor, metal binding and dimerisation domain"/>
    <property type="match status" value="1"/>
</dbReference>
<comment type="similarity">
    <text evidence="2">Belongs to the DtxR/MntR family.</text>
</comment>
<evidence type="ECO:0000256" key="4">
    <source>
        <dbReference type="ARBA" id="ARBA00022490"/>
    </source>
</evidence>
<evidence type="ECO:0000256" key="10">
    <source>
        <dbReference type="ARBA" id="ARBA00023211"/>
    </source>
</evidence>
<dbReference type="EMBL" id="VBAL01000112">
    <property type="protein sequence ID" value="TMJ00699.1"/>
    <property type="molecule type" value="Genomic_DNA"/>
</dbReference>
<dbReference type="Pfam" id="PF02742">
    <property type="entry name" value="Fe_dep_repr_C"/>
    <property type="match status" value="1"/>
</dbReference>
<evidence type="ECO:0000256" key="11">
    <source>
        <dbReference type="ARBA" id="ARBA00032593"/>
    </source>
</evidence>
<dbReference type="PROSITE" id="PS50944">
    <property type="entry name" value="HTH_DTXR"/>
    <property type="match status" value="1"/>
</dbReference>
<dbReference type="Proteomes" id="UP000319353">
    <property type="component" value="Unassembled WGS sequence"/>
</dbReference>
<dbReference type="InterPro" id="IPR036390">
    <property type="entry name" value="WH_DNA-bd_sf"/>
</dbReference>
<evidence type="ECO:0000313" key="13">
    <source>
        <dbReference type="EMBL" id="TMJ00699.1"/>
    </source>
</evidence>
<dbReference type="InterPro" id="IPR022687">
    <property type="entry name" value="HTH_DTXR"/>
</dbReference>
<feature type="domain" description="HTH dtxR-type" evidence="12">
    <location>
        <begin position="2"/>
        <end position="63"/>
    </location>
</feature>
<keyword evidence="9" id="KW-0804">Transcription</keyword>
<evidence type="ECO:0000256" key="2">
    <source>
        <dbReference type="ARBA" id="ARBA00007871"/>
    </source>
</evidence>
<dbReference type="GO" id="GO:0005737">
    <property type="term" value="C:cytoplasm"/>
    <property type="evidence" value="ECO:0007669"/>
    <property type="project" value="UniProtKB-SubCell"/>
</dbReference>
<dbReference type="InterPro" id="IPR036388">
    <property type="entry name" value="WH-like_DNA-bd_sf"/>
</dbReference>
<dbReference type="SUPFAM" id="SSF46785">
    <property type="entry name" value="Winged helix' DNA-binding domain"/>
    <property type="match status" value="1"/>
</dbReference>
<dbReference type="SUPFAM" id="SSF50037">
    <property type="entry name" value="C-terminal domain of transcriptional repressors"/>
    <property type="match status" value="1"/>
</dbReference>
<evidence type="ECO:0000256" key="3">
    <source>
        <dbReference type="ARBA" id="ARBA00011738"/>
    </source>
</evidence>
<protein>
    <recommendedName>
        <fullName evidence="11">Manganese transport regulator</fullName>
    </recommendedName>
</protein>
<dbReference type="GO" id="GO:0046983">
    <property type="term" value="F:protein dimerization activity"/>
    <property type="evidence" value="ECO:0007669"/>
    <property type="project" value="InterPro"/>
</dbReference>
<dbReference type="InterPro" id="IPR007167">
    <property type="entry name" value="Fe-transptr_FeoA-like"/>
</dbReference>
<dbReference type="InterPro" id="IPR022689">
    <property type="entry name" value="Iron_dep_repressor"/>
</dbReference>
<dbReference type="SUPFAM" id="SSF47979">
    <property type="entry name" value="Iron-dependent repressor protein, dimerization domain"/>
    <property type="match status" value="1"/>
</dbReference>
<evidence type="ECO:0000256" key="1">
    <source>
        <dbReference type="ARBA" id="ARBA00004496"/>
    </source>
</evidence>
<dbReference type="GO" id="GO:0003700">
    <property type="term" value="F:DNA-binding transcription factor activity"/>
    <property type="evidence" value="ECO:0007669"/>
    <property type="project" value="InterPro"/>
</dbReference>
<dbReference type="AlphaFoldDB" id="A0A537KYB4"/>
<comment type="caution">
    <text evidence="13">The sequence shown here is derived from an EMBL/GenBank/DDBJ whole genome shotgun (WGS) entry which is preliminary data.</text>
</comment>
<keyword evidence="5" id="KW-0678">Repressor</keyword>
<dbReference type="Pfam" id="PF04023">
    <property type="entry name" value="FeoA"/>
    <property type="match status" value="1"/>
</dbReference>
<comment type="subunit">
    <text evidence="3">Homodimer.</text>
</comment>
<evidence type="ECO:0000256" key="8">
    <source>
        <dbReference type="ARBA" id="ARBA00023159"/>
    </source>
</evidence>
<dbReference type="PANTHER" id="PTHR33238:SF11">
    <property type="entry name" value="TRANSCRIPTIONAL REGULATOR MNTR"/>
    <property type="match status" value="1"/>
</dbReference>
<evidence type="ECO:0000256" key="5">
    <source>
        <dbReference type="ARBA" id="ARBA00022491"/>
    </source>
</evidence>
<dbReference type="SMART" id="SM00529">
    <property type="entry name" value="HTH_DTXR"/>
    <property type="match status" value="1"/>
</dbReference>
<dbReference type="GO" id="GO:0003677">
    <property type="term" value="F:DNA binding"/>
    <property type="evidence" value="ECO:0007669"/>
    <property type="project" value="UniProtKB-KW"/>
</dbReference>
<name>A0A537KYB4_9BACT</name>
<gene>
    <name evidence="13" type="ORF">E6H01_08960</name>
</gene>
<comment type="subcellular location">
    <subcellularLocation>
        <location evidence="1">Cytoplasm</location>
    </subcellularLocation>
</comment>
<keyword evidence="8" id="KW-0010">Activator</keyword>
<evidence type="ECO:0000256" key="6">
    <source>
        <dbReference type="ARBA" id="ARBA00023015"/>
    </source>
</evidence>
<dbReference type="GO" id="GO:0046914">
    <property type="term" value="F:transition metal ion binding"/>
    <property type="evidence" value="ECO:0007669"/>
    <property type="project" value="InterPro"/>
</dbReference>
<evidence type="ECO:0000259" key="12">
    <source>
        <dbReference type="PROSITE" id="PS50944"/>
    </source>
</evidence>
<dbReference type="Pfam" id="PF01325">
    <property type="entry name" value="Fe_dep_repress"/>
    <property type="match status" value="1"/>
</dbReference>
<keyword evidence="7" id="KW-0238">DNA-binding</keyword>
<keyword evidence="6" id="KW-0805">Transcription regulation</keyword>
<dbReference type="InterPro" id="IPR001367">
    <property type="entry name" value="Fe_dep_repressor"/>
</dbReference>
<evidence type="ECO:0000256" key="9">
    <source>
        <dbReference type="ARBA" id="ARBA00023163"/>
    </source>
</evidence>
<keyword evidence="10" id="KW-0464">Manganese</keyword>
<dbReference type="PANTHER" id="PTHR33238">
    <property type="entry name" value="IRON (METAL) DEPENDENT REPRESSOR, DTXR FAMILY"/>
    <property type="match status" value="1"/>
</dbReference>
<organism evidence="13 14">
    <name type="scientific">Candidatus Segetimicrobium genomatis</name>
    <dbReference type="NCBI Taxonomy" id="2569760"/>
    <lineage>
        <taxon>Bacteria</taxon>
        <taxon>Bacillati</taxon>
        <taxon>Candidatus Sysuimicrobiota</taxon>
        <taxon>Candidatus Sysuimicrobiia</taxon>
        <taxon>Candidatus Sysuimicrobiales</taxon>
        <taxon>Candidatus Segetimicrobiaceae</taxon>
        <taxon>Candidatus Segetimicrobium</taxon>
    </lineage>
</organism>
<reference evidence="13 14" key="1">
    <citation type="journal article" date="2019" name="Nat. Microbiol.">
        <title>Mediterranean grassland soil C-N compound turnover is dependent on rainfall and depth, and is mediated by genomically divergent microorganisms.</title>
        <authorList>
            <person name="Diamond S."/>
            <person name="Andeer P.F."/>
            <person name="Li Z."/>
            <person name="Crits-Christoph A."/>
            <person name="Burstein D."/>
            <person name="Anantharaman K."/>
            <person name="Lane K.R."/>
            <person name="Thomas B.C."/>
            <person name="Pan C."/>
            <person name="Northen T.R."/>
            <person name="Banfield J.F."/>
        </authorList>
    </citation>
    <scope>NUCLEOTIDE SEQUENCE [LARGE SCALE GENOMIC DNA]</scope>
    <source>
        <strain evidence="13">NP_4</strain>
    </source>
</reference>
<dbReference type="InterPro" id="IPR008988">
    <property type="entry name" value="Transcriptional_repressor_C"/>
</dbReference>
<proteinExistence type="inferred from homology"/>
<sequence length="225" mass="24710">MLTQAIEDYLKVIYKLRQAGEVVTTNAVAARLNVAPASASNMIKKLARLQLVDHTPYHAVQLTSGGEKIALEVIRHHRLIELYLARHLGVGLDRVDAEAERLEHVISEELEERIAQSLGDPTYDPHGDPIPTREGAVEAMHHPLLSDMHQGERGVVVRLRDSVPSVLRGLSEARLLPGALVEVIDVAADGSMRVRTEQASREVSFDQAHAVYVALEPATVHRSAV</sequence>
<accession>A0A537KYB4</accession>
<dbReference type="Gene3D" id="1.10.10.10">
    <property type="entry name" value="Winged helix-like DNA-binding domain superfamily/Winged helix DNA-binding domain"/>
    <property type="match status" value="1"/>
</dbReference>
<evidence type="ECO:0000313" key="14">
    <source>
        <dbReference type="Proteomes" id="UP000319353"/>
    </source>
</evidence>
<dbReference type="InterPro" id="IPR050536">
    <property type="entry name" value="DtxR_MntR_Metal-Reg"/>
</dbReference>
<dbReference type="InterPro" id="IPR036421">
    <property type="entry name" value="Fe_dep_repressor_sf"/>
</dbReference>
<dbReference type="SMART" id="SM00899">
    <property type="entry name" value="FeoA"/>
    <property type="match status" value="1"/>
</dbReference>
<evidence type="ECO:0000256" key="7">
    <source>
        <dbReference type="ARBA" id="ARBA00023125"/>
    </source>
</evidence>
<keyword evidence="4" id="KW-0963">Cytoplasm</keyword>